<comment type="similarity">
    <text evidence="2 7">Belongs to the pseudouridine synthase RluA family.</text>
</comment>
<dbReference type="SUPFAM" id="SSF55174">
    <property type="entry name" value="Alpha-L RNA-binding motif"/>
    <property type="match status" value="1"/>
</dbReference>
<dbReference type="SMART" id="SM00363">
    <property type="entry name" value="S4"/>
    <property type="match status" value="1"/>
</dbReference>
<dbReference type="PANTHER" id="PTHR21600">
    <property type="entry name" value="MITOCHONDRIAL RNA PSEUDOURIDINE SYNTHASE"/>
    <property type="match status" value="1"/>
</dbReference>
<dbReference type="PROSITE" id="PS01129">
    <property type="entry name" value="PSI_RLU"/>
    <property type="match status" value="1"/>
</dbReference>
<dbReference type="InterPro" id="IPR050188">
    <property type="entry name" value="RluA_PseudoU_synthase"/>
</dbReference>
<reference evidence="9 10" key="1">
    <citation type="submission" date="2020-08" db="EMBL/GenBank/DDBJ databases">
        <title>Genomic Encyclopedia of Type Strains, Phase IV (KMG-IV): sequencing the most valuable type-strain genomes for metagenomic binning, comparative biology and taxonomic classification.</title>
        <authorList>
            <person name="Goeker M."/>
        </authorList>
    </citation>
    <scope>NUCLEOTIDE SEQUENCE [LARGE SCALE GENOMIC DNA]</scope>
    <source>
        <strain evidence="9 10">DSM 11805</strain>
    </source>
</reference>
<evidence type="ECO:0000259" key="8">
    <source>
        <dbReference type="SMART" id="SM00363"/>
    </source>
</evidence>
<feature type="active site" evidence="5">
    <location>
        <position position="138"/>
    </location>
</feature>
<evidence type="ECO:0000313" key="10">
    <source>
        <dbReference type="Proteomes" id="UP000572212"/>
    </source>
</evidence>
<dbReference type="CDD" id="cd02869">
    <property type="entry name" value="PseudoU_synth_RluA_like"/>
    <property type="match status" value="1"/>
</dbReference>
<dbReference type="InterPro" id="IPR036986">
    <property type="entry name" value="S4_RNA-bd_sf"/>
</dbReference>
<dbReference type="EC" id="5.4.99.-" evidence="7"/>
<proteinExistence type="inferred from homology"/>
<dbReference type="NCBIfam" id="TIGR00005">
    <property type="entry name" value="rluA_subfam"/>
    <property type="match status" value="1"/>
</dbReference>
<dbReference type="RefSeq" id="WP_184243525.1">
    <property type="nucleotide sequence ID" value="NZ_BAAACU010000022.1"/>
</dbReference>
<evidence type="ECO:0000256" key="6">
    <source>
        <dbReference type="PROSITE-ProRule" id="PRU00182"/>
    </source>
</evidence>
<evidence type="ECO:0000256" key="1">
    <source>
        <dbReference type="ARBA" id="ARBA00000073"/>
    </source>
</evidence>
<accession>A0A841RJK4</accession>
<keyword evidence="10" id="KW-1185">Reference proteome</keyword>
<dbReference type="Gene3D" id="3.10.290.10">
    <property type="entry name" value="RNA-binding S4 domain"/>
    <property type="match status" value="1"/>
</dbReference>
<protein>
    <recommendedName>
        <fullName evidence="7">Pseudouridine synthase</fullName>
        <ecNumber evidence="7">5.4.99.-</ecNumber>
    </recommendedName>
</protein>
<dbReference type="InterPro" id="IPR020103">
    <property type="entry name" value="PsdUridine_synth_cat_dom_sf"/>
</dbReference>
<dbReference type="FunFam" id="3.30.2350.10:FF:000006">
    <property type="entry name" value="Pseudouridine synthase"/>
    <property type="match status" value="1"/>
</dbReference>
<dbReference type="InterPro" id="IPR006225">
    <property type="entry name" value="PsdUridine_synth_RluC/D"/>
</dbReference>
<dbReference type="InterPro" id="IPR006224">
    <property type="entry name" value="PsdUridine_synth_RluA-like_CS"/>
</dbReference>
<dbReference type="EMBL" id="JACHON010000001">
    <property type="protein sequence ID" value="MBB6511375.1"/>
    <property type="molecule type" value="Genomic_DNA"/>
</dbReference>
<dbReference type="SUPFAM" id="SSF55120">
    <property type="entry name" value="Pseudouridine synthase"/>
    <property type="match status" value="1"/>
</dbReference>
<evidence type="ECO:0000256" key="4">
    <source>
        <dbReference type="ARBA" id="ARBA00023235"/>
    </source>
</evidence>
<dbReference type="InterPro" id="IPR002942">
    <property type="entry name" value="S4_RNA-bd"/>
</dbReference>
<dbReference type="CDD" id="cd00165">
    <property type="entry name" value="S4"/>
    <property type="match status" value="1"/>
</dbReference>
<comment type="caution">
    <text evidence="9">The sequence shown here is derived from an EMBL/GenBank/DDBJ whole genome shotgun (WGS) entry which is preliminary data.</text>
</comment>
<evidence type="ECO:0000256" key="7">
    <source>
        <dbReference type="RuleBase" id="RU362028"/>
    </source>
</evidence>
<name>A0A841RJK4_9BACI</name>
<dbReference type="InterPro" id="IPR006145">
    <property type="entry name" value="PsdUridine_synth_RsuA/RluA"/>
</dbReference>
<evidence type="ECO:0000313" key="9">
    <source>
        <dbReference type="EMBL" id="MBB6511375.1"/>
    </source>
</evidence>
<evidence type="ECO:0000256" key="3">
    <source>
        <dbReference type="ARBA" id="ARBA00022884"/>
    </source>
</evidence>
<sequence length="304" mass="34753">MSEQQYIITEEDRGKRLDKLMVDITEGHSRSQIKTWFEKDHIKVNGEVVKQNYKCQPNDLVTWEIPEIEQLNLEPKNIPLDIVYEDKDILVVNKKSGMVVHPSAGHQDDTLVHALLYHCKDLSGINGVERPGIVHRLDKDTSGLLVVAKNDQAHVGLAEQLKDRKMERNYQAIVHGDIPHDYGTVEAPIGRSEKNRQLMDVTDKGKPAVTHFEVIERLHGMYSVVKCKLETGRTHQIRVHMKYIGYPIVGDPKYGPRKTTDVDGQALHAYQVAFNHPVTNTPLTFEVEPPEKFKQVLENIRKSY</sequence>
<evidence type="ECO:0000256" key="5">
    <source>
        <dbReference type="PIRSR" id="PIRSR606225-1"/>
    </source>
</evidence>
<comment type="function">
    <text evidence="7">Responsible for synthesis of pseudouridine from uracil.</text>
</comment>
<dbReference type="GO" id="GO:0003723">
    <property type="term" value="F:RNA binding"/>
    <property type="evidence" value="ECO:0007669"/>
    <property type="project" value="UniProtKB-KW"/>
</dbReference>
<dbReference type="Pfam" id="PF00849">
    <property type="entry name" value="PseudoU_synth_2"/>
    <property type="match status" value="1"/>
</dbReference>
<feature type="domain" description="RNA-binding S4" evidence="8">
    <location>
        <begin position="15"/>
        <end position="79"/>
    </location>
</feature>
<dbReference type="GO" id="GO:0120159">
    <property type="term" value="F:rRNA pseudouridine synthase activity"/>
    <property type="evidence" value="ECO:0007669"/>
    <property type="project" value="UniProtKB-ARBA"/>
</dbReference>
<keyword evidence="3 6" id="KW-0694">RNA-binding</keyword>
<organism evidence="9 10">
    <name type="scientific">Gracilibacillus halotolerans</name>
    <dbReference type="NCBI Taxonomy" id="74386"/>
    <lineage>
        <taxon>Bacteria</taxon>
        <taxon>Bacillati</taxon>
        <taxon>Bacillota</taxon>
        <taxon>Bacilli</taxon>
        <taxon>Bacillales</taxon>
        <taxon>Bacillaceae</taxon>
        <taxon>Gracilibacillus</taxon>
    </lineage>
</organism>
<dbReference type="Pfam" id="PF01479">
    <property type="entry name" value="S4"/>
    <property type="match status" value="1"/>
</dbReference>
<dbReference type="Gene3D" id="3.30.2350.10">
    <property type="entry name" value="Pseudouridine synthase"/>
    <property type="match status" value="1"/>
</dbReference>
<dbReference type="PANTHER" id="PTHR21600:SF44">
    <property type="entry name" value="RIBOSOMAL LARGE SUBUNIT PSEUDOURIDINE SYNTHASE D"/>
    <property type="match status" value="1"/>
</dbReference>
<gene>
    <name evidence="9" type="ORF">GGQ92_000142</name>
</gene>
<comment type="catalytic activity">
    <reaction evidence="1 7">
        <text>a uridine in RNA = a pseudouridine in RNA</text>
        <dbReference type="Rhea" id="RHEA:48348"/>
        <dbReference type="Rhea" id="RHEA-COMP:12068"/>
        <dbReference type="Rhea" id="RHEA-COMP:12069"/>
        <dbReference type="ChEBI" id="CHEBI:65314"/>
        <dbReference type="ChEBI" id="CHEBI:65315"/>
    </reaction>
</comment>
<dbReference type="GO" id="GO:0000455">
    <property type="term" value="P:enzyme-directed rRNA pseudouridine synthesis"/>
    <property type="evidence" value="ECO:0007669"/>
    <property type="project" value="UniProtKB-ARBA"/>
</dbReference>
<dbReference type="Proteomes" id="UP000572212">
    <property type="component" value="Unassembled WGS sequence"/>
</dbReference>
<keyword evidence="4 7" id="KW-0413">Isomerase</keyword>
<dbReference type="AlphaFoldDB" id="A0A841RJK4"/>
<dbReference type="PROSITE" id="PS50889">
    <property type="entry name" value="S4"/>
    <property type="match status" value="1"/>
</dbReference>
<evidence type="ECO:0000256" key="2">
    <source>
        <dbReference type="ARBA" id="ARBA00010876"/>
    </source>
</evidence>